<keyword evidence="2" id="KW-0560">Oxidoreductase</keyword>
<dbReference type="InterPro" id="IPR036291">
    <property type="entry name" value="NAD(P)-bd_dom_sf"/>
</dbReference>
<dbReference type="InterPro" id="IPR013154">
    <property type="entry name" value="ADH-like_N"/>
</dbReference>
<dbReference type="Pfam" id="PF08240">
    <property type="entry name" value="ADH_N"/>
    <property type="match status" value="1"/>
</dbReference>
<evidence type="ECO:0000313" key="6">
    <source>
        <dbReference type="Proteomes" id="UP000475214"/>
    </source>
</evidence>
<dbReference type="SUPFAM" id="SSF51735">
    <property type="entry name" value="NAD(P)-binding Rossmann-fold domains"/>
    <property type="match status" value="1"/>
</dbReference>
<dbReference type="Proteomes" id="UP000475214">
    <property type="component" value="Unassembled WGS sequence"/>
</dbReference>
<gene>
    <name evidence="5" type="ORF">G1H10_27430</name>
</gene>
<dbReference type="PANTHER" id="PTHR43401">
    <property type="entry name" value="L-THREONINE 3-DEHYDROGENASE"/>
    <property type="match status" value="1"/>
</dbReference>
<dbReference type="Pfam" id="PF00107">
    <property type="entry name" value="ADH_zinc_N"/>
    <property type="match status" value="1"/>
</dbReference>
<proteinExistence type="predicted"/>
<dbReference type="PANTHER" id="PTHR43401:SF2">
    <property type="entry name" value="L-THREONINE 3-DEHYDROGENASE"/>
    <property type="match status" value="1"/>
</dbReference>
<accession>A0A6L9SEP9</accession>
<evidence type="ECO:0000313" key="5">
    <source>
        <dbReference type="EMBL" id="NEE03905.1"/>
    </source>
</evidence>
<feature type="domain" description="Alcohol dehydrogenase-like N-terminal" evidence="4">
    <location>
        <begin position="24"/>
        <end position="116"/>
    </location>
</feature>
<dbReference type="GO" id="GO:0016491">
    <property type="term" value="F:oxidoreductase activity"/>
    <property type="evidence" value="ECO:0007669"/>
    <property type="project" value="UniProtKB-KW"/>
</dbReference>
<name>A0A6L9SEP9_9ACTN</name>
<reference evidence="5 6" key="1">
    <citation type="submission" date="2020-02" db="EMBL/GenBank/DDBJ databases">
        <authorList>
            <person name="Li X.-J."/>
            <person name="Han X.-M."/>
        </authorList>
    </citation>
    <scope>NUCLEOTIDE SEQUENCE [LARGE SCALE GENOMIC DNA]</scope>
    <source>
        <strain evidence="5 6">CCTCC AB 2017055</strain>
    </source>
</reference>
<evidence type="ECO:0000256" key="2">
    <source>
        <dbReference type="ARBA" id="ARBA00023002"/>
    </source>
</evidence>
<dbReference type="InterPro" id="IPR011032">
    <property type="entry name" value="GroES-like_sf"/>
</dbReference>
<dbReference type="InterPro" id="IPR050129">
    <property type="entry name" value="Zn_alcohol_dh"/>
</dbReference>
<evidence type="ECO:0000259" key="4">
    <source>
        <dbReference type="Pfam" id="PF08240"/>
    </source>
</evidence>
<comment type="cofactor">
    <cofactor evidence="1">
        <name>Zn(2+)</name>
        <dbReference type="ChEBI" id="CHEBI:29105"/>
    </cofactor>
</comment>
<dbReference type="EMBL" id="JAAGOA010000027">
    <property type="protein sequence ID" value="NEE03905.1"/>
    <property type="molecule type" value="Genomic_DNA"/>
</dbReference>
<feature type="domain" description="Alcohol dehydrogenase-like C-terminal" evidence="3">
    <location>
        <begin position="164"/>
        <end position="279"/>
    </location>
</feature>
<dbReference type="Gene3D" id="3.90.180.10">
    <property type="entry name" value="Medium-chain alcohol dehydrogenases, catalytic domain"/>
    <property type="match status" value="1"/>
</dbReference>
<evidence type="ECO:0000256" key="1">
    <source>
        <dbReference type="ARBA" id="ARBA00001947"/>
    </source>
</evidence>
<keyword evidence="6" id="KW-1185">Reference proteome</keyword>
<sequence>MKTLIYKGKGQVELQDVPKPDCPPGYALIQIEASAICGSERQALIHGYPGNTGHEACGIVVSPTTPSFERGQRVGLYAIQSCRKCTRCRSGQEIHCPTASVSSDWHSEFVALPLAALRRLPPGTPPDIGVLITGDTLGLPTRALSRAPSSPGETVLVVGLGPTGLGHIALRAHSGANVIALGGPEIRQRLALKLGASEVLRSPQHLRSKPSLVIECSGRAEQIIDALESVADGGTVIESAGCSTELRLPSSDHFVRREITHTGVFYYASENYDEMLRIATSGAPIRPICTHYVTAQRAQQSIDDFLDRQTGKVILQWS</sequence>
<protein>
    <submittedName>
        <fullName evidence="5">Alcohol dehydrogenase catalytic domain-containing protein</fullName>
    </submittedName>
</protein>
<dbReference type="SUPFAM" id="SSF50129">
    <property type="entry name" value="GroES-like"/>
    <property type="match status" value="1"/>
</dbReference>
<dbReference type="InterPro" id="IPR013149">
    <property type="entry name" value="ADH-like_C"/>
</dbReference>
<organism evidence="5 6">
    <name type="scientific">Phytoactinopolyspora halotolerans</name>
    <dbReference type="NCBI Taxonomy" id="1981512"/>
    <lineage>
        <taxon>Bacteria</taxon>
        <taxon>Bacillati</taxon>
        <taxon>Actinomycetota</taxon>
        <taxon>Actinomycetes</taxon>
        <taxon>Jiangellales</taxon>
        <taxon>Jiangellaceae</taxon>
        <taxon>Phytoactinopolyspora</taxon>
    </lineage>
</organism>
<dbReference type="AlphaFoldDB" id="A0A6L9SEP9"/>
<comment type="caution">
    <text evidence="5">The sequence shown here is derived from an EMBL/GenBank/DDBJ whole genome shotgun (WGS) entry which is preliminary data.</text>
</comment>
<evidence type="ECO:0000259" key="3">
    <source>
        <dbReference type="Pfam" id="PF00107"/>
    </source>
</evidence>